<reference evidence="2" key="1">
    <citation type="submission" date="2019-07" db="EMBL/GenBank/DDBJ databases">
        <title>Genomic Encyclopedia of Type Strains, Phase IV (KMG-IV): sequencing the most valuable type-strain genomes for metagenomic binning, comparative biology and taxonomic classification.</title>
        <authorList>
            <person name="Goeker M."/>
        </authorList>
    </citation>
    <scope>NUCLEOTIDE SEQUENCE</scope>
    <source>
        <strain evidence="2">DSM 44596</strain>
    </source>
</reference>
<dbReference type="Gene3D" id="3.90.550.10">
    <property type="entry name" value="Spore Coat Polysaccharide Biosynthesis Protein SpsA, Chain A"/>
    <property type="match status" value="1"/>
</dbReference>
<dbReference type="AlphaFoldDB" id="A0A652YQL2"/>
<dbReference type="EMBL" id="VNIQ01000003">
    <property type="protein sequence ID" value="TYQ04856.1"/>
    <property type="molecule type" value="Genomic_DNA"/>
</dbReference>
<dbReference type="InterPro" id="IPR029044">
    <property type="entry name" value="Nucleotide-diphossugar_trans"/>
</dbReference>
<organism evidence="2">
    <name type="scientific">Nocardia globerula</name>
    <dbReference type="NCBI Taxonomy" id="1818"/>
    <lineage>
        <taxon>Bacteria</taxon>
        <taxon>Bacillati</taxon>
        <taxon>Actinomycetota</taxon>
        <taxon>Actinomycetes</taxon>
        <taxon>Mycobacteriales</taxon>
        <taxon>Nocardiaceae</taxon>
        <taxon>Nocardia</taxon>
    </lineage>
</organism>
<sequence length="188" mass="19690">MTPCGILLAAGGGSRMGTPKALKFDADGRSWLRRGVSTLRDAGCSPVIVVLGARAADAAALLPPEFTDTLVVESDWQKGMSESLRSGLEAAQNLDAVAAVITLVDLPDLDTTTITRVTGPTVQSDDLRRAVFHGTPGHPVVIGRNHWPALIASLAGDSGANAYLRAHHADHVECSDLSTGRDVDYPQA</sequence>
<dbReference type="InterPro" id="IPR025877">
    <property type="entry name" value="MobA-like_NTP_Trfase"/>
</dbReference>
<dbReference type="SUPFAM" id="SSF53448">
    <property type="entry name" value="Nucleotide-diphospho-sugar transferases"/>
    <property type="match status" value="1"/>
</dbReference>
<gene>
    <name evidence="2" type="ORF">FNL38_103207</name>
</gene>
<dbReference type="GO" id="GO:0016779">
    <property type="term" value="F:nucleotidyltransferase activity"/>
    <property type="evidence" value="ECO:0007669"/>
    <property type="project" value="UniProtKB-KW"/>
</dbReference>
<keyword evidence="2" id="KW-0548">Nucleotidyltransferase</keyword>
<dbReference type="Pfam" id="PF12804">
    <property type="entry name" value="NTP_transf_3"/>
    <property type="match status" value="1"/>
</dbReference>
<accession>A0A652YQL2</accession>
<evidence type="ECO:0000259" key="1">
    <source>
        <dbReference type="Pfam" id="PF12804"/>
    </source>
</evidence>
<evidence type="ECO:0000313" key="2">
    <source>
        <dbReference type="EMBL" id="TYQ04856.1"/>
    </source>
</evidence>
<proteinExistence type="predicted"/>
<feature type="domain" description="MobA-like NTP transferase" evidence="1">
    <location>
        <begin position="5"/>
        <end position="168"/>
    </location>
</feature>
<keyword evidence="2" id="KW-0808">Transferase</keyword>
<dbReference type="PANTHER" id="PTHR43777:SF1">
    <property type="entry name" value="MOLYBDENUM COFACTOR CYTIDYLYLTRANSFERASE"/>
    <property type="match status" value="1"/>
</dbReference>
<name>A0A652YQL2_NOCGL</name>
<comment type="caution">
    <text evidence="2">The sequence shown here is derived from an EMBL/GenBank/DDBJ whole genome shotgun (WGS) entry which is preliminary data.</text>
</comment>
<dbReference type="CDD" id="cd04182">
    <property type="entry name" value="GT_2_like_f"/>
    <property type="match status" value="1"/>
</dbReference>
<dbReference type="PANTHER" id="PTHR43777">
    <property type="entry name" value="MOLYBDENUM COFACTOR CYTIDYLYLTRANSFERASE"/>
    <property type="match status" value="1"/>
</dbReference>
<protein>
    <submittedName>
        <fullName evidence="2">Molybdenum cofactor cytidylyltransferase</fullName>
    </submittedName>
</protein>